<accession>A0A345T080</accession>
<keyword evidence="2" id="KW-0813">Transport</keyword>
<comment type="similarity">
    <text evidence="1">Belongs to the bacterial solute-binding protein 1 family.</text>
</comment>
<dbReference type="SUPFAM" id="SSF53850">
    <property type="entry name" value="Periplasmic binding protein-like II"/>
    <property type="match status" value="1"/>
</dbReference>
<evidence type="ECO:0000256" key="2">
    <source>
        <dbReference type="ARBA" id="ARBA00022448"/>
    </source>
</evidence>
<dbReference type="GO" id="GO:0055052">
    <property type="term" value="C:ATP-binding cassette (ABC) transporter complex, substrate-binding subunit-containing"/>
    <property type="evidence" value="ECO:0007669"/>
    <property type="project" value="TreeGrafter"/>
</dbReference>
<evidence type="ECO:0000256" key="3">
    <source>
        <dbReference type="ARBA" id="ARBA00022729"/>
    </source>
</evidence>
<proteinExistence type="inferred from homology"/>
<dbReference type="Pfam" id="PF01547">
    <property type="entry name" value="SBP_bac_1"/>
    <property type="match status" value="1"/>
</dbReference>
<reference evidence="5" key="1">
    <citation type="submission" date="2018-07" db="EMBL/GenBank/DDBJ databases">
        <title>Streptacidiphilus bronchialis DSM 106435 chromosome.</title>
        <authorList>
            <person name="Batra D."/>
            <person name="Gulvik C.A."/>
        </authorList>
    </citation>
    <scope>NUCLEOTIDE SEQUENCE [LARGE SCALE GENOMIC DNA]</scope>
    <source>
        <strain evidence="5">DSM 106435</strain>
    </source>
</reference>
<dbReference type="PROSITE" id="PS51257">
    <property type="entry name" value="PROKAR_LIPOPROTEIN"/>
    <property type="match status" value="1"/>
</dbReference>
<sequence>MKRQLIAAVGVAAMVVGIAACSSDGDKPKSGDSGKSSAKASDYSGKTLTVWFMSGSNPDGWTKDLTAAFEKQYPGAKLKVEVQQWNGIGQKVTTALSEENPPDVLEMGNTQTAGYAATGGLLDLTADKASLGGDDWAENLNKAAVYDGKQYAAPWYFTNRVVIYNKKLWAKAGIKDTPKSLDEFYADLEKLNKTPGVSQALYLPGQEWYTYFGLVISENGSIAQLQGDKWVGALSSPAAKAGFDTYAKLQSFSKAPKDKDEATPQQSDVFAKGDIGAMIGLGWEAGGAVAKNAALKDDIGYFALPGKQAGKPSGVFLGGSNLAISANSKNPELAKGFLKLALSDQFEGQMAKEAGIIPNRPSLNSQASDNPFAVAAIEASASGATTPSIPEWAAVENDPNPIKGFMTAVLQGKDYAATAKKYDDEINKRLSQKQ</sequence>
<dbReference type="GO" id="GO:1901982">
    <property type="term" value="F:maltose binding"/>
    <property type="evidence" value="ECO:0007669"/>
    <property type="project" value="TreeGrafter"/>
</dbReference>
<dbReference type="GO" id="GO:0015768">
    <property type="term" value="P:maltose transport"/>
    <property type="evidence" value="ECO:0007669"/>
    <property type="project" value="TreeGrafter"/>
</dbReference>
<keyword evidence="5" id="KW-1185">Reference proteome</keyword>
<evidence type="ECO:0000313" key="4">
    <source>
        <dbReference type="EMBL" id="AXI79385.1"/>
    </source>
</evidence>
<dbReference type="Gene3D" id="3.40.190.10">
    <property type="entry name" value="Periplasmic binding protein-like II"/>
    <property type="match status" value="2"/>
</dbReference>
<dbReference type="OrthoDB" id="2507686at2"/>
<keyword evidence="3" id="KW-0732">Signal</keyword>
<dbReference type="GO" id="GO:0042956">
    <property type="term" value="P:maltodextrin transmembrane transport"/>
    <property type="evidence" value="ECO:0007669"/>
    <property type="project" value="TreeGrafter"/>
</dbReference>
<dbReference type="InterPro" id="IPR006059">
    <property type="entry name" value="SBP"/>
</dbReference>
<dbReference type="PANTHER" id="PTHR30061:SF50">
    <property type="entry name" value="MALTOSE_MALTODEXTRIN-BINDING PERIPLASMIC PROTEIN"/>
    <property type="match status" value="1"/>
</dbReference>
<dbReference type="RefSeq" id="WP_111493733.1">
    <property type="nucleotide sequence ID" value="NZ_CP031264.1"/>
</dbReference>
<organism evidence="4 5">
    <name type="scientific">Peterkaempfera bronchialis</name>
    <dbReference type="NCBI Taxonomy" id="2126346"/>
    <lineage>
        <taxon>Bacteria</taxon>
        <taxon>Bacillati</taxon>
        <taxon>Actinomycetota</taxon>
        <taxon>Actinomycetes</taxon>
        <taxon>Kitasatosporales</taxon>
        <taxon>Streptomycetaceae</taxon>
        <taxon>Peterkaempfera</taxon>
    </lineage>
</organism>
<evidence type="ECO:0000313" key="5">
    <source>
        <dbReference type="Proteomes" id="UP000249340"/>
    </source>
</evidence>
<dbReference type="EMBL" id="CP031264">
    <property type="protein sequence ID" value="AXI79385.1"/>
    <property type="molecule type" value="Genomic_DNA"/>
</dbReference>
<gene>
    <name evidence="4" type="ORF">C7M71_020190</name>
</gene>
<dbReference type="Proteomes" id="UP000249340">
    <property type="component" value="Chromosome"/>
</dbReference>
<dbReference type="KEGG" id="stri:C7M71_020190"/>
<name>A0A345T080_9ACTN</name>
<protein>
    <submittedName>
        <fullName evidence="4">Extracellular solute-binding protein</fullName>
    </submittedName>
</protein>
<evidence type="ECO:0000256" key="1">
    <source>
        <dbReference type="ARBA" id="ARBA00008520"/>
    </source>
</evidence>
<dbReference type="PANTHER" id="PTHR30061">
    <property type="entry name" value="MALTOSE-BINDING PERIPLASMIC PROTEIN"/>
    <property type="match status" value="1"/>
</dbReference>
<dbReference type="AlphaFoldDB" id="A0A345T080"/>